<sequence>MTLRPLFPRLKRLKSDLRGATVLEFALLAPAFMGLVIGVMEVGVYMQKYNAVRNLASDAARYATVEYQKENNLAAVTLEQNIKTLGLGEPYFLDADALTISVTPVATPQVTGAKEFDLEIDYVLPNISGLAITEFTIEYGRPLFVIDNAYVAPTPTPTATASP</sequence>
<organism evidence="3 4">
    <name type="scientific">Paraurantiacibacter namhicola</name>
    <dbReference type="NCBI Taxonomy" id="645517"/>
    <lineage>
        <taxon>Bacteria</taxon>
        <taxon>Pseudomonadati</taxon>
        <taxon>Pseudomonadota</taxon>
        <taxon>Alphaproteobacteria</taxon>
        <taxon>Sphingomonadales</taxon>
        <taxon>Erythrobacteraceae</taxon>
        <taxon>Paraurantiacibacter</taxon>
    </lineage>
</organism>
<proteinExistence type="predicted"/>
<protein>
    <submittedName>
        <fullName evidence="3">TadE-like protein</fullName>
    </submittedName>
</protein>
<accession>A0A1C7D9J6</accession>
<dbReference type="InterPro" id="IPR012495">
    <property type="entry name" value="TadE-like_dom"/>
</dbReference>
<dbReference type="AlphaFoldDB" id="A0A1C7D9J6"/>
<feature type="transmembrane region" description="Helical" evidence="1">
    <location>
        <begin position="21"/>
        <end position="46"/>
    </location>
</feature>
<evidence type="ECO:0000313" key="3">
    <source>
        <dbReference type="EMBL" id="ANU08042.1"/>
    </source>
</evidence>
<dbReference type="Pfam" id="PF07811">
    <property type="entry name" value="TadE"/>
    <property type="match status" value="1"/>
</dbReference>
<name>A0A1C7D9J6_9SPHN</name>
<gene>
    <name evidence="3" type="ORF">A6F65_01745</name>
</gene>
<dbReference type="RefSeq" id="WP_067787813.1">
    <property type="nucleotide sequence ID" value="NZ_CP016545.1"/>
</dbReference>
<dbReference type="KEGG" id="anh:A6F65_01745"/>
<dbReference type="EMBL" id="CP016545">
    <property type="protein sequence ID" value="ANU08042.1"/>
    <property type="molecule type" value="Genomic_DNA"/>
</dbReference>
<feature type="domain" description="TadE-like" evidence="2">
    <location>
        <begin position="19"/>
        <end position="61"/>
    </location>
</feature>
<keyword evidence="1" id="KW-0472">Membrane</keyword>
<evidence type="ECO:0000259" key="2">
    <source>
        <dbReference type="Pfam" id="PF07811"/>
    </source>
</evidence>
<evidence type="ECO:0000256" key="1">
    <source>
        <dbReference type="SAM" id="Phobius"/>
    </source>
</evidence>
<keyword evidence="1" id="KW-0812">Transmembrane</keyword>
<keyword evidence="4" id="KW-1185">Reference proteome</keyword>
<reference evidence="3 4" key="1">
    <citation type="submission" date="2016-07" db="EMBL/GenBank/DDBJ databases">
        <title>Complete genome sequence of Altererythrobacter namhicola JCM 16345T, containing esterase-encoding genes.</title>
        <authorList>
            <person name="Cheng H."/>
            <person name="Wu Y.-H."/>
            <person name="Jian S.-L."/>
            <person name="Huo Y.-Y."/>
            <person name="Wang C.-S."/>
            <person name="Xu X.-W."/>
        </authorList>
    </citation>
    <scope>NUCLEOTIDE SEQUENCE [LARGE SCALE GENOMIC DNA]</scope>
    <source>
        <strain evidence="3 4">JCM 16345</strain>
    </source>
</reference>
<keyword evidence="1" id="KW-1133">Transmembrane helix</keyword>
<evidence type="ECO:0000313" key="4">
    <source>
        <dbReference type="Proteomes" id="UP000092698"/>
    </source>
</evidence>
<dbReference type="Proteomes" id="UP000092698">
    <property type="component" value="Chromosome"/>
</dbReference>
<dbReference type="OrthoDB" id="7427721at2"/>
<dbReference type="STRING" id="645517.A6F65_01745"/>